<evidence type="ECO:0000256" key="6">
    <source>
        <dbReference type="ARBA" id="ARBA00022989"/>
    </source>
</evidence>
<reference evidence="15" key="3">
    <citation type="submission" date="2025-09" db="UniProtKB">
        <authorList>
            <consortium name="Ensembl"/>
        </authorList>
    </citation>
    <scope>IDENTIFICATION</scope>
</reference>
<feature type="chain" id="PRO_5047432848" evidence="12">
    <location>
        <begin position="36"/>
        <end position="1280"/>
    </location>
</feature>
<dbReference type="InterPro" id="IPR026966">
    <property type="entry name" value="Neurofascin/L1/NrCAM_C"/>
</dbReference>
<name>A0A8C5CTH9_GADMO</name>
<sequence length="1280" mass="140899">MHTLQHRWTACRGILAPLLASLPLLLLSWPAPAHGAIYMPIHLSQPPVLIEFPRSITAFHPDDITLPCRATGIPAPTFRWVKDGHQFGEELMGNGTLLGAGVKPEDINDYEGHYRCLASNMLGTAMTNTVELIVETRPVLPKQDKVSKKLRERESLVLECNPPKSSTPPLIHWMDKMMVHIQESGRVVVGLDGNMYYANVVLEDSREDFICNAYYSDARTILPQEKISLRVTPSNDGVSQRKPRLFNKSPHHHTAVLALRGHSLVLECIPSGWPTPSVSWRKKDSRLETTSAREDKFGRWLRFDSLGQEDDGEYECQANNTHGGTAHGFTVTVEAEPYWVETPESLLYTPGENLRLHCQVDGIPTPTITWSMNGVPIKDVDLDPRRSVSQGVFILRDAVLDDTAVLQCEASNKHGSILHNTFIYVVELPPQILSSDAVVYTTTEGKDINMQCETFGSPLPHVTWERDGGMSLLTDQRVSLLTDGTLMMSSVESEDSGRYTCSIQHTNISIDAYLTVLNRTMIVSGPQHLRPLRGTDALFNCVFQTDTQLSGPQVIWKKKGNKLQETPNKYIVFLNHTLKVANVQSDDSGEYSCEVITKMDHVHATGFITVVAPPEPPKALSLSELENRSLTLSWIPGHAHNSPITEFIVESREGTPEEEAPWREMRRTSGDVSHLELLLQPHSTYRFRVLALNAIGPSPPSQPSPAHSAPPAVPDSNPGNVKSESIDPGTLIITWDEVDKRLHNGPDFRYKVFWREGRMGHWNHDEVVGPPFLVKDTETYTPFEIKVQAVNSLGGGPEPASAIGHSGEDVPEEAPGDVSVLVVNNTARVSWSAPGRVHGKLLRYQISLRRLGPVVARGRRELARGRRELAQDQPDGGEAARGDGEGEVTVVMVDGNKTSEEVTGLRFYSQYELSVSAFNSKGESPASTPHSFSTQEGAPGMPASMTFESPSETELIVHWTSPERPNGRLEGYVLHYRDEVENSPEKVVLIPDDVNQHYLGSLKPQSHYVFRLMARTAAGMGPPLTGKGHTLLDGVPPSNVSLDAGEQTVNLSWVPSDEHRNHGFTFLYSGKDEGAGWEQSELLNSTQGFYSLTGLQPGTRYRFLIESGGVTLWKDVIETKRPGLSEVSGGFATQGWFIGLISAVVLLLLLLLILCFVKRSKGGKYAVKDKEDGQGDSEARPMKDETFGEYRSLESDAEEKRSASQPSLCVASKLGSDDSLAEYGDSVDIQFNEDGSFIGQYSGRHPPPHGNESSGPASPLDPAPPPPIAPAMSTVLNRPS</sequence>
<feature type="region of interest" description="Disordered" evidence="10">
    <location>
        <begin position="919"/>
        <end position="941"/>
    </location>
</feature>
<evidence type="ECO:0000256" key="1">
    <source>
        <dbReference type="ARBA" id="ARBA00004479"/>
    </source>
</evidence>
<dbReference type="CDD" id="cd00063">
    <property type="entry name" value="FN3"/>
    <property type="match status" value="5"/>
</dbReference>
<organism evidence="15 16">
    <name type="scientific">Gadus morhua</name>
    <name type="common">Atlantic cod</name>
    <dbReference type="NCBI Taxonomy" id="8049"/>
    <lineage>
        <taxon>Eukaryota</taxon>
        <taxon>Metazoa</taxon>
        <taxon>Chordata</taxon>
        <taxon>Craniata</taxon>
        <taxon>Vertebrata</taxon>
        <taxon>Euteleostomi</taxon>
        <taxon>Actinopterygii</taxon>
        <taxon>Neopterygii</taxon>
        <taxon>Teleostei</taxon>
        <taxon>Neoteleostei</taxon>
        <taxon>Acanthomorphata</taxon>
        <taxon>Zeiogadaria</taxon>
        <taxon>Gadariae</taxon>
        <taxon>Gadiformes</taxon>
        <taxon>Gadoidei</taxon>
        <taxon>Gadidae</taxon>
        <taxon>Gadus</taxon>
    </lineage>
</organism>
<feature type="region of interest" description="Disordered" evidence="10">
    <location>
        <begin position="1236"/>
        <end position="1280"/>
    </location>
</feature>
<feature type="domain" description="Ig-like" evidence="13">
    <location>
        <begin position="243"/>
        <end position="332"/>
    </location>
</feature>
<feature type="domain" description="Fibronectin type-III" evidence="14">
    <location>
        <begin position="613"/>
        <end position="711"/>
    </location>
</feature>
<dbReference type="SMART" id="SM00408">
    <property type="entry name" value="IGc2"/>
    <property type="match status" value="5"/>
</dbReference>
<evidence type="ECO:0000256" key="8">
    <source>
        <dbReference type="ARBA" id="ARBA00023157"/>
    </source>
</evidence>
<dbReference type="InterPro" id="IPR013098">
    <property type="entry name" value="Ig_I-set"/>
</dbReference>
<feature type="region of interest" description="Disordered" evidence="10">
    <location>
        <begin position="865"/>
        <end position="886"/>
    </location>
</feature>
<feature type="region of interest" description="Disordered" evidence="10">
    <location>
        <begin position="1166"/>
        <end position="1187"/>
    </location>
</feature>
<dbReference type="GeneTree" id="ENSGT00940000157506"/>
<feature type="region of interest" description="Disordered" evidence="10">
    <location>
        <begin position="696"/>
        <end position="726"/>
    </location>
</feature>
<dbReference type="PROSITE" id="PS50853">
    <property type="entry name" value="FN3"/>
    <property type="match status" value="5"/>
</dbReference>
<proteinExistence type="inferred from homology"/>
<dbReference type="Pfam" id="PF13927">
    <property type="entry name" value="Ig_3"/>
    <property type="match status" value="3"/>
</dbReference>
<keyword evidence="5" id="KW-0130">Cell adhesion</keyword>
<dbReference type="SMART" id="SM00060">
    <property type="entry name" value="FN3"/>
    <property type="match status" value="5"/>
</dbReference>
<dbReference type="GO" id="GO:0007411">
    <property type="term" value="P:axon guidance"/>
    <property type="evidence" value="ECO:0007669"/>
    <property type="project" value="TreeGrafter"/>
</dbReference>
<dbReference type="GO" id="GO:0005886">
    <property type="term" value="C:plasma membrane"/>
    <property type="evidence" value="ECO:0007669"/>
    <property type="project" value="UniProtKB-SubCell"/>
</dbReference>
<dbReference type="Gene3D" id="2.60.40.10">
    <property type="entry name" value="Immunoglobulins"/>
    <property type="match status" value="11"/>
</dbReference>
<feature type="domain" description="Fibronectin type-III" evidence="14">
    <location>
        <begin position="814"/>
        <end position="937"/>
    </location>
</feature>
<feature type="compositionally biased region" description="Pro residues" evidence="10">
    <location>
        <begin position="1259"/>
        <end position="1269"/>
    </location>
</feature>
<dbReference type="GO" id="GO:0098632">
    <property type="term" value="F:cell-cell adhesion mediator activity"/>
    <property type="evidence" value="ECO:0007669"/>
    <property type="project" value="TreeGrafter"/>
</dbReference>
<dbReference type="PANTHER" id="PTHR44170">
    <property type="entry name" value="PROTEIN SIDEKICK"/>
    <property type="match status" value="1"/>
</dbReference>
<feature type="domain" description="Fibronectin type-III" evidence="14">
    <location>
        <begin position="1036"/>
        <end position="1122"/>
    </location>
</feature>
<dbReference type="SUPFAM" id="SSF48726">
    <property type="entry name" value="Immunoglobulin"/>
    <property type="match status" value="5"/>
</dbReference>
<dbReference type="InterPro" id="IPR036179">
    <property type="entry name" value="Ig-like_dom_sf"/>
</dbReference>
<evidence type="ECO:0000256" key="9">
    <source>
        <dbReference type="ARBA" id="ARBA00023319"/>
    </source>
</evidence>
<keyword evidence="12" id="KW-0732">Signal</keyword>
<evidence type="ECO:0000256" key="7">
    <source>
        <dbReference type="ARBA" id="ARBA00023136"/>
    </source>
</evidence>
<evidence type="ECO:0000256" key="4">
    <source>
        <dbReference type="ARBA" id="ARBA00022737"/>
    </source>
</evidence>
<keyword evidence="8" id="KW-1015">Disulfide bond</keyword>
<feature type="compositionally biased region" description="Polar residues" evidence="10">
    <location>
        <begin position="919"/>
        <end position="936"/>
    </location>
</feature>
<keyword evidence="4" id="KW-0677">Repeat</keyword>
<feature type="domain" description="Fibronectin type-III" evidence="14">
    <location>
        <begin position="941"/>
        <end position="1034"/>
    </location>
</feature>
<dbReference type="GO" id="GO:0030424">
    <property type="term" value="C:axon"/>
    <property type="evidence" value="ECO:0007669"/>
    <property type="project" value="TreeGrafter"/>
</dbReference>
<dbReference type="InterPro" id="IPR003598">
    <property type="entry name" value="Ig_sub2"/>
</dbReference>
<dbReference type="InterPro" id="IPR036116">
    <property type="entry name" value="FN3_sf"/>
</dbReference>
<reference evidence="15" key="2">
    <citation type="submission" date="2025-08" db="UniProtKB">
        <authorList>
            <consortium name="Ensembl"/>
        </authorList>
    </citation>
    <scope>IDENTIFICATION</scope>
</reference>
<keyword evidence="6 11" id="KW-1133">Transmembrane helix</keyword>
<feature type="domain" description="Ig-like" evidence="13">
    <location>
        <begin position="47"/>
        <end position="133"/>
    </location>
</feature>
<dbReference type="PROSITE" id="PS50835">
    <property type="entry name" value="IG_LIKE"/>
    <property type="match status" value="6"/>
</dbReference>
<dbReference type="InterPro" id="IPR013783">
    <property type="entry name" value="Ig-like_fold"/>
</dbReference>
<feature type="transmembrane region" description="Helical" evidence="11">
    <location>
        <begin position="1136"/>
        <end position="1157"/>
    </location>
</feature>
<dbReference type="Pfam" id="PF00041">
    <property type="entry name" value="fn3"/>
    <property type="match status" value="3"/>
</dbReference>
<dbReference type="SUPFAM" id="SSF49265">
    <property type="entry name" value="Fibronectin type III"/>
    <property type="match status" value="3"/>
</dbReference>
<dbReference type="Pfam" id="PF07679">
    <property type="entry name" value="I-set"/>
    <property type="match status" value="2"/>
</dbReference>
<evidence type="ECO:0000256" key="2">
    <source>
        <dbReference type="ARBA" id="ARBA00008588"/>
    </source>
</evidence>
<comment type="subcellular location">
    <subcellularLocation>
        <location evidence="1">Membrane</location>
        <topology evidence="1">Single-pass type I membrane protein</topology>
    </subcellularLocation>
</comment>
<feature type="domain" description="Fibronectin type-III" evidence="14">
    <location>
        <begin position="717"/>
        <end position="809"/>
    </location>
</feature>
<protein>
    <submittedName>
        <fullName evidence="15">Neural cell adhesion molecule L1.1-like</fullName>
    </submittedName>
</protein>
<evidence type="ECO:0000259" key="14">
    <source>
        <dbReference type="PROSITE" id="PS50853"/>
    </source>
</evidence>
<dbReference type="OMA" id="HCKYTVD"/>
<evidence type="ECO:0000313" key="15">
    <source>
        <dbReference type="Ensembl" id="ENSGMOP00000065018.1"/>
    </source>
</evidence>
<reference evidence="15" key="1">
    <citation type="submission" date="2019-07" db="EMBL/GenBank/DDBJ databases">
        <authorList>
            <consortium name="Wellcome Sanger Institute Data Sharing"/>
        </authorList>
    </citation>
    <scope>NUCLEOTIDE SEQUENCE [LARGE SCALE GENOMIC DNA]</scope>
</reference>
<dbReference type="SMART" id="SM00409">
    <property type="entry name" value="IG"/>
    <property type="match status" value="6"/>
</dbReference>
<evidence type="ECO:0000313" key="16">
    <source>
        <dbReference type="Proteomes" id="UP000694546"/>
    </source>
</evidence>
<feature type="compositionally biased region" description="Low complexity" evidence="10">
    <location>
        <begin position="704"/>
        <end position="716"/>
    </location>
</feature>
<feature type="domain" description="Ig-like" evidence="13">
    <location>
        <begin position="534"/>
        <end position="595"/>
    </location>
</feature>
<keyword evidence="7 11" id="KW-0472">Membrane</keyword>
<accession>A0A8C5CTH9</accession>
<dbReference type="Pfam" id="PF13882">
    <property type="entry name" value="Bravo_FIGEY"/>
    <property type="match status" value="1"/>
</dbReference>
<gene>
    <name evidence="15" type="primary">LOC115540268</name>
</gene>
<dbReference type="InterPro" id="IPR003961">
    <property type="entry name" value="FN3_dom"/>
</dbReference>
<keyword evidence="16" id="KW-1185">Reference proteome</keyword>
<feature type="signal peptide" evidence="12">
    <location>
        <begin position="1"/>
        <end position="35"/>
    </location>
</feature>
<evidence type="ECO:0000256" key="5">
    <source>
        <dbReference type="ARBA" id="ARBA00022889"/>
    </source>
</evidence>
<dbReference type="Ensembl" id="ENSGMOT00000064291.1">
    <property type="protein sequence ID" value="ENSGMOP00000065018.1"/>
    <property type="gene ID" value="ENSGMOG00000035532.1"/>
</dbReference>
<evidence type="ECO:0000256" key="12">
    <source>
        <dbReference type="SAM" id="SignalP"/>
    </source>
</evidence>
<feature type="domain" description="Ig-like" evidence="13">
    <location>
        <begin position="337"/>
        <end position="424"/>
    </location>
</feature>
<dbReference type="InterPro" id="IPR007110">
    <property type="entry name" value="Ig-like_dom"/>
</dbReference>
<evidence type="ECO:0000256" key="10">
    <source>
        <dbReference type="SAM" id="MobiDB-lite"/>
    </source>
</evidence>
<feature type="domain" description="Ig-like" evidence="13">
    <location>
        <begin position="138"/>
        <end position="228"/>
    </location>
</feature>
<keyword evidence="9" id="KW-0393">Immunoglobulin domain</keyword>
<dbReference type="AlphaFoldDB" id="A0A8C5CTH9"/>
<dbReference type="GO" id="GO:0007420">
    <property type="term" value="P:brain development"/>
    <property type="evidence" value="ECO:0007669"/>
    <property type="project" value="TreeGrafter"/>
</dbReference>
<feature type="domain" description="Ig-like" evidence="13">
    <location>
        <begin position="430"/>
        <end position="515"/>
    </location>
</feature>
<evidence type="ECO:0000256" key="11">
    <source>
        <dbReference type="SAM" id="Phobius"/>
    </source>
</evidence>
<dbReference type="CDD" id="cd00096">
    <property type="entry name" value="Ig"/>
    <property type="match status" value="1"/>
</dbReference>
<comment type="similarity">
    <text evidence="2">Belongs to the immunoglobulin superfamily. L1/neurofascin/NgCAM family.</text>
</comment>
<keyword evidence="3 11" id="KW-0812">Transmembrane</keyword>
<dbReference type="InterPro" id="IPR003599">
    <property type="entry name" value="Ig_sub"/>
</dbReference>
<dbReference type="Proteomes" id="UP000694546">
    <property type="component" value="Chromosome 1"/>
</dbReference>
<dbReference type="PANTHER" id="PTHR44170:SF36">
    <property type="entry name" value="L1 CELL ADHESION MOLECULE"/>
    <property type="match status" value="1"/>
</dbReference>
<evidence type="ECO:0000256" key="3">
    <source>
        <dbReference type="ARBA" id="ARBA00022692"/>
    </source>
</evidence>
<evidence type="ECO:0000259" key="13">
    <source>
        <dbReference type="PROSITE" id="PS50835"/>
    </source>
</evidence>